<evidence type="ECO:0000256" key="1">
    <source>
        <dbReference type="ARBA" id="ARBA00004613"/>
    </source>
</evidence>
<dbReference type="EMBL" id="JAENGY010001574">
    <property type="protein sequence ID" value="KAG6948332.1"/>
    <property type="molecule type" value="Genomic_DNA"/>
</dbReference>
<name>A0A8J5IG63_9STRA</name>
<comment type="function">
    <text evidence="5">Effector that suppresses plant defense responses during pathogen infection.</text>
</comment>
<keyword evidence="4 5" id="KW-0732">Signal</keyword>
<comment type="caution">
    <text evidence="6">The sequence shown here is derived from an EMBL/GenBank/DDBJ whole genome shotgun (WGS) entry which is preliminary data.</text>
</comment>
<feature type="chain" id="PRO_5035342377" description="RxLR effector protein" evidence="5">
    <location>
        <begin position="24"/>
        <end position="87"/>
    </location>
</feature>
<gene>
    <name evidence="6" type="ORF">JG688_00015139</name>
</gene>
<evidence type="ECO:0000256" key="2">
    <source>
        <dbReference type="ARBA" id="ARBA00010400"/>
    </source>
</evidence>
<dbReference type="Pfam" id="PF16810">
    <property type="entry name" value="RXLR"/>
    <property type="match status" value="1"/>
</dbReference>
<comment type="subcellular location">
    <subcellularLocation>
        <location evidence="1 5">Secreted</location>
    </subcellularLocation>
</comment>
<evidence type="ECO:0000256" key="3">
    <source>
        <dbReference type="ARBA" id="ARBA00022525"/>
    </source>
</evidence>
<evidence type="ECO:0000256" key="4">
    <source>
        <dbReference type="ARBA" id="ARBA00022729"/>
    </source>
</evidence>
<reference evidence="6" key="1">
    <citation type="submission" date="2021-01" db="EMBL/GenBank/DDBJ databases">
        <title>Phytophthora aleatoria, a newly-described species from Pinus radiata is distinct from Phytophthora cactorum isolates based on comparative genomics.</title>
        <authorList>
            <person name="Mcdougal R."/>
            <person name="Panda P."/>
            <person name="Williams N."/>
            <person name="Studholme D.J."/>
        </authorList>
    </citation>
    <scope>NUCLEOTIDE SEQUENCE</scope>
    <source>
        <strain evidence="6">NZFS 4037</strain>
    </source>
</reference>
<evidence type="ECO:0000313" key="7">
    <source>
        <dbReference type="Proteomes" id="UP000709295"/>
    </source>
</evidence>
<evidence type="ECO:0000256" key="5">
    <source>
        <dbReference type="RuleBase" id="RU367124"/>
    </source>
</evidence>
<dbReference type="InterPro" id="IPR031825">
    <property type="entry name" value="RXLR"/>
</dbReference>
<dbReference type="Proteomes" id="UP000709295">
    <property type="component" value="Unassembled WGS sequence"/>
</dbReference>
<evidence type="ECO:0000313" key="6">
    <source>
        <dbReference type="EMBL" id="KAG6948332.1"/>
    </source>
</evidence>
<protein>
    <recommendedName>
        <fullName evidence="5">RxLR effector protein</fullName>
    </recommendedName>
</protein>
<comment type="similarity">
    <text evidence="2 5">Belongs to the RxLR effector family.</text>
</comment>
<keyword evidence="7" id="KW-1185">Reference proteome</keyword>
<accession>A0A8J5IG63</accession>
<keyword evidence="3 5" id="KW-0964">Secreted</keyword>
<dbReference type="AlphaFoldDB" id="A0A8J5IG63"/>
<comment type="domain">
    <text evidence="5">The RxLR-dEER motif acts to carry the protein into the host cell cytoplasm through binding to cell surface phosphatidylinositol-3-phosphate.</text>
</comment>
<proteinExistence type="inferred from homology"/>
<organism evidence="6 7">
    <name type="scientific">Phytophthora aleatoria</name>
    <dbReference type="NCBI Taxonomy" id="2496075"/>
    <lineage>
        <taxon>Eukaryota</taxon>
        <taxon>Sar</taxon>
        <taxon>Stramenopiles</taxon>
        <taxon>Oomycota</taxon>
        <taxon>Peronosporomycetes</taxon>
        <taxon>Peronosporales</taxon>
        <taxon>Peronosporaceae</taxon>
        <taxon>Phytophthora</taxon>
    </lineage>
</organism>
<feature type="signal peptide" evidence="5">
    <location>
        <begin position="1"/>
        <end position="23"/>
    </location>
</feature>
<dbReference type="GO" id="GO:0005576">
    <property type="term" value="C:extracellular region"/>
    <property type="evidence" value="ECO:0007669"/>
    <property type="project" value="UniProtKB-SubCell"/>
</dbReference>
<sequence length="87" mass="9758">MRLSSILSVTIAIIYSVICSATADSDQTNLSMMRSPDLVRPLDPAQNVHATGRRFLRDKKRLERKSEASVCLISRTSSPPRSWPRQS</sequence>